<reference evidence="1 2" key="1">
    <citation type="submission" date="2020-08" db="EMBL/GenBank/DDBJ databases">
        <title>Sequencing the genomes of 1000 actinobacteria strains.</title>
        <authorList>
            <person name="Klenk H.-P."/>
        </authorList>
    </citation>
    <scope>NUCLEOTIDE SEQUENCE [LARGE SCALE GENOMIC DNA]</scope>
    <source>
        <strain evidence="1 2">DSM 22826</strain>
    </source>
</reference>
<proteinExistence type="predicted"/>
<keyword evidence="2" id="KW-1185">Reference proteome</keyword>
<name>A0A839QMT1_9MICC</name>
<sequence length="114" mass="12970">MELQEDESFAWLGEGIPSPIKGKDTTADFECIDVFWAGALIARRHYYSVSSEPVWIPAFEYSGEERVVLESHVRFLEVVSHLESGDPMNKVYTTRSALEKVGVRVVDDMKVQIF</sequence>
<accession>A0A839QMT1</accession>
<dbReference type="AlphaFoldDB" id="A0A839QMT1"/>
<evidence type="ECO:0000313" key="1">
    <source>
        <dbReference type="EMBL" id="MBB2995915.1"/>
    </source>
</evidence>
<gene>
    <name evidence="1" type="ORF">E9229_002106</name>
</gene>
<dbReference type="Proteomes" id="UP000523000">
    <property type="component" value="Unassembled WGS sequence"/>
</dbReference>
<evidence type="ECO:0000313" key="2">
    <source>
        <dbReference type="Proteomes" id="UP000523000"/>
    </source>
</evidence>
<comment type="caution">
    <text evidence="1">The sequence shown here is derived from an EMBL/GenBank/DDBJ whole genome shotgun (WGS) entry which is preliminary data.</text>
</comment>
<protein>
    <submittedName>
        <fullName evidence="1">Uncharacterized protein</fullName>
    </submittedName>
</protein>
<dbReference type="EMBL" id="JACHVS010000001">
    <property type="protein sequence ID" value="MBB2995915.1"/>
    <property type="molecule type" value="Genomic_DNA"/>
</dbReference>
<organism evidence="1 2">
    <name type="scientific">Paeniglutamicibacter cryotolerans</name>
    <dbReference type="NCBI Taxonomy" id="670079"/>
    <lineage>
        <taxon>Bacteria</taxon>
        <taxon>Bacillati</taxon>
        <taxon>Actinomycetota</taxon>
        <taxon>Actinomycetes</taxon>
        <taxon>Micrococcales</taxon>
        <taxon>Micrococcaceae</taxon>
        <taxon>Paeniglutamicibacter</taxon>
    </lineage>
</organism>
<dbReference type="RefSeq" id="WP_183511110.1">
    <property type="nucleotide sequence ID" value="NZ_BAABGK010000042.1"/>
</dbReference>